<proteinExistence type="predicted"/>
<reference evidence="1 2" key="1">
    <citation type="journal article" date="2016" name="Nat. Commun.">
        <title>Extremotolerant tardigrade genome and improved radiotolerance of human cultured cells by tardigrade-unique protein.</title>
        <authorList>
            <person name="Hashimoto T."/>
            <person name="Horikawa D.D."/>
            <person name="Saito Y."/>
            <person name="Kuwahara H."/>
            <person name="Kozuka-Hata H."/>
            <person name="Shin-I T."/>
            <person name="Minakuchi Y."/>
            <person name="Ohishi K."/>
            <person name="Motoyama A."/>
            <person name="Aizu T."/>
            <person name="Enomoto A."/>
            <person name="Kondo K."/>
            <person name="Tanaka S."/>
            <person name="Hara Y."/>
            <person name="Koshikawa S."/>
            <person name="Sagara H."/>
            <person name="Miura T."/>
            <person name="Yokobori S."/>
            <person name="Miyagawa K."/>
            <person name="Suzuki Y."/>
            <person name="Kubo T."/>
            <person name="Oyama M."/>
            <person name="Kohara Y."/>
            <person name="Fujiyama A."/>
            <person name="Arakawa K."/>
            <person name="Katayama T."/>
            <person name="Toyoda A."/>
            <person name="Kunieda T."/>
        </authorList>
    </citation>
    <scope>NUCLEOTIDE SEQUENCE [LARGE SCALE GENOMIC DNA]</scope>
    <source>
        <strain evidence="1 2">YOKOZUNA-1</strain>
    </source>
</reference>
<evidence type="ECO:0000313" key="2">
    <source>
        <dbReference type="Proteomes" id="UP000186922"/>
    </source>
</evidence>
<evidence type="ECO:0000313" key="1">
    <source>
        <dbReference type="EMBL" id="GAV09901.1"/>
    </source>
</evidence>
<comment type="caution">
    <text evidence="1">The sequence shown here is derived from an EMBL/GenBank/DDBJ whole genome shotgun (WGS) entry which is preliminary data.</text>
</comment>
<dbReference type="Proteomes" id="UP000186922">
    <property type="component" value="Unassembled WGS sequence"/>
</dbReference>
<dbReference type="AlphaFoldDB" id="A0A1D1W972"/>
<name>A0A1D1W972_RAMVA</name>
<keyword evidence="2" id="KW-1185">Reference proteome</keyword>
<organism evidence="1 2">
    <name type="scientific">Ramazzottius varieornatus</name>
    <name type="common">Water bear</name>
    <name type="synonym">Tardigrade</name>
    <dbReference type="NCBI Taxonomy" id="947166"/>
    <lineage>
        <taxon>Eukaryota</taxon>
        <taxon>Metazoa</taxon>
        <taxon>Ecdysozoa</taxon>
        <taxon>Tardigrada</taxon>
        <taxon>Eutardigrada</taxon>
        <taxon>Parachela</taxon>
        <taxon>Hypsibioidea</taxon>
        <taxon>Ramazzottiidae</taxon>
        <taxon>Ramazzottius</taxon>
    </lineage>
</organism>
<gene>
    <name evidence="1" type="primary">RvY_19369-1</name>
    <name evidence="1" type="synonym">RvY_19369.1</name>
    <name evidence="1" type="ORF">RvY_19369</name>
</gene>
<dbReference type="EMBL" id="BDGG01000048">
    <property type="protein sequence ID" value="GAV09901.1"/>
    <property type="molecule type" value="Genomic_DNA"/>
</dbReference>
<sequence length="85" mass="9896">SYHDNRFLDPSVQLPKIVGQDSSAKYPADKDLLTCEKRYFLCEEVPQLQLPISKRRRKRKVQFKVQIETLDVGKGFQRKPCSGQD</sequence>
<accession>A0A1D1W972</accession>
<protein>
    <submittedName>
        <fullName evidence="1">Uncharacterized protein</fullName>
    </submittedName>
</protein>
<feature type="non-terminal residue" evidence="1">
    <location>
        <position position="1"/>
    </location>
</feature>